<keyword evidence="5 6" id="KW-0687">Ribonucleoprotein</keyword>
<comment type="function">
    <text evidence="6">One of the early assembly proteins it binds 23S rRNA. One of the proteins that surrounds the polypeptide exit tunnel on the outside of the ribosome. Forms the main docking site for trigger factor binding to the ribosome.</text>
</comment>
<keyword evidence="8" id="KW-1185">Reference proteome</keyword>
<dbReference type="GO" id="GO:0003735">
    <property type="term" value="F:structural constituent of ribosome"/>
    <property type="evidence" value="ECO:0007669"/>
    <property type="project" value="InterPro"/>
</dbReference>
<evidence type="ECO:0000256" key="4">
    <source>
        <dbReference type="ARBA" id="ARBA00022980"/>
    </source>
</evidence>
<dbReference type="InterPro" id="IPR012677">
    <property type="entry name" value="Nucleotide-bd_a/b_plait_sf"/>
</dbReference>
<dbReference type="GO" id="GO:0005840">
    <property type="term" value="C:ribosome"/>
    <property type="evidence" value="ECO:0007669"/>
    <property type="project" value="UniProtKB-KW"/>
</dbReference>
<dbReference type="SUPFAM" id="SSF54189">
    <property type="entry name" value="Ribosomal proteins S24e, L23 and L15e"/>
    <property type="match status" value="1"/>
</dbReference>
<dbReference type="eggNOG" id="COG0089">
    <property type="taxonomic scope" value="Bacteria"/>
</dbReference>
<dbReference type="NCBIfam" id="NF004363">
    <property type="entry name" value="PRK05738.2-4"/>
    <property type="match status" value="1"/>
</dbReference>
<comment type="similarity">
    <text evidence="1 6">Belongs to the universal ribosomal protein uL23 family.</text>
</comment>
<dbReference type="InterPro" id="IPR012678">
    <property type="entry name" value="Ribosomal_uL23/eL15/eS24_sf"/>
</dbReference>
<dbReference type="Gene3D" id="3.30.70.330">
    <property type="match status" value="1"/>
</dbReference>
<evidence type="ECO:0000256" key="3">
    <source>
        <dbReference type="ARBA" id="ARBA00022884"/>
    </source>
</evidence>
<name>A0A078KYT0_9GAMM</name>
<keyword evidence="4 6" id="KW-0689">Ribosomal protein</keyword>
<dbReference type="OrthoDB" id="9793353at2"/>
<dbReference type="PANTHER" id="PTHR11620">
    <property type="entry name" value="60S RIBOSOMAL PROTEIN L23A"/>
    <property type="match status" value="1"/>
</dbReference>
<dbReference type="GO" id="GO:0006412">
    <property type="term" value="P:translation"/>
    <property type="evidence" value="ECO:0007669"/>
    <property type="project" value="UniProtKB-UniRule"/>
</dbReference>
<dbReference type="FunFam" id="3.30.70.330:FF:000001">
    <property type="entry name" value="50S ribosomal protein L23"/>
    <property type="match status" value="1"/>
</dbReference>
<keyword evidence="2 6" id="KW-0699">rRNA-binding</keyword>
<dbReference type="InterPro" id="IPR013025">
    <property type="entry name" value="Ribosomal_uL23-like"/>
</dbReference>
<dbReference type="Pfam" id="PF00276">
    <property type="entry name" value="Ribosomal_L23"/>
    <property type="match status" value="1"/>
</dbReference>
<dbReference type="RefSeq" id="WP_043874519.1">
    <property type="nucleotide sequence ID" value="NZ_CCVW01000002.1"/>
</dbReference>
<gene>
    <name evidence="6 7" type="primary">rplW</name>
    <name evidence="7" type="ORF">BN59_02389</name>
</gene>
<protein>
    <recommendedName>
        <fullName evidence="6">Large ribosomal subunit protein uL23</fullName>
    </recommendedName>
</protein>
<evidence type="ECO:0000313" key="8">
    <source>
        <dbReference type="Proteomes" id="UP000044071"/>
    </source>
</evidence>
<dbReference type="STRING" id="1034943.BN59_02389"/>
<keyword evidence="3 6" id="KW-0694">RNA-binding</keyword>
<evidence type="ECO:0000256" key="2">
    <source>
        <dbReference type="ARBA" id="ARBA00022730"/>
    </source>
</evidence>
<evidence type="ECO:0000313" key="7">
    <source>
        <dbReference type="EMBL" id="CDZ78091.1"/>
    </source>
</evidence>
<dbReference type="Proteomes" id="UP000044071">
    <property type="component" value="Unassembled WGS sequence"/>
</dbReference>
<dbReference type="GO" id="GO:0019843">
    <property type="term" value="F:rRNA binding"/>
    <property type="evidence" value="ECO:0007669"/>
    <property type="project" value="UniProtKB-UniRule"/>
</dbReference>
<organism evidence="7 8">
    <name type="scientific">Legionella massiliensis</name>
    <dbReference type="NCBI Taxonomy" id="1034943"/>
    <lineage>
        <taxon>Bacteria</taxon>
        <taxon>Pseudomonadati</taxon>
        <taxon>Pseudomonadota</taxon>
        <taxon>Gammaproteobacteria</taxon>
        <taxon>Legionellales</taxon>
        <taxon>Legionellaceae</taxon>
        <taxon>Legionella</taxon>
    </lineage>
</organism>
<comment type="subunit">
    <text evidence="6">Part of the 50S ribosomal subunit. Contacts protein L29, and trigger factor when it is bound to the ribosome.</text>
</comment>
<dbReference type="EMBL" id="CCSB01000002">
    <property type="protein sequence ID" value="CDZ78091.1"/>
    <property type="molecule type" value="Genomic_DNA"/>
</dbReference>
<dbReference type="HAMAP" id="MF_01369_B">
    <property type="entry name" value="Ribosomal_uL23_B"/>
    <property type="match status" value="1"/>
</dbReference>
<dbReference type="GO" id="GO:1990904">
    <property type="term" value="C:ribonucleoprotein complex"/>
    <property type="evidence" value="ECO:0007669"/>
    <property type="project" value="UniProtKB-KW"/>
</dbReference>
<evidence type="ECO:0000256" key="1">
    <source>
        <dbReference type="ARBA" id="ARBA00006700"/>
    </source>
</evidence>
<dbReference type="AlphaFoldDB" id="A0A078KYT0"/>
<sequence>MNAERLLMVLREPHTSEKATVMADKFKQFTFKVLKTATKQEIKLAVEQMFNVKVKSVSVMNVKGKRKRFKQMSGKRSDWKKAFVSLHENYDIDFTVTE</sequence>
<proteinExistence type="inferred from homology"/>
<dbReference type="NCBIfam" id="NF004359">
    <property type="entry name" value="PRK05738.1-3"/>
    <property type="match status" value="1"/>
</dbReference>
<accession>A0A078KYT0</accession>
<evidence type="ECO:0000256" key="5">
    <source>
        <dbReference type="ARBA" id="ARBA00023274"/>
    </source>
</evidence>
<evidence type="ECO:0000256" key="6">
    <source>
        <dbReference type="HAMAP-Rule" id="MF_01369"/>
    </source>
</evidence>
<reference evidence="7 8" key="1">
    <citation type="submission" date="2014-06" db="EMBL/GenBank/DDBJ databases">
        <authorList>
            <person name="Urmite Genomes Urmite Genomes"/>
        </authorList>
    </citation>
    <scope>NUCLEOTIDE SEQUENCE [LARGE SCALE GENOMIC DNA]</scope>
</reference>